<keyword evidence="1" id="KW-0732">Signal</keyword>
<protein>
    <recommendedName>
        <fullName evidence="3">Lipoprotein</fullName>
    </recommendedName>
</protein>
<feature type="chain" id="PRO_5026289892" description="Lipoprotein" evidence="1">
    <location>
        <begin position="28"/>
        <end position="226"/>
    </location>
</feature>
<sequence>MNMKKTMFGLLAAMAVAGVFTLGSCQVAELVISGTTYYDTEITTKDNQLITGRIGGQRSSNLVTGSKKISIKTDEGRKKIKSEDIQYMKLSRKGHPEKQQTLVYLDFRWPYTKKGQQKYIVRKAWQVVESVGDHLLITATGHSFSLAKDGSLVVTYSRDEGIKYCLQRHGDEGPIYFANSNYGKSSMRKAWQKYLADDSVLCQKIANKEIAPFNFKEIAEQYNPKK</sequence>
<accession>A0A6G8F1U9</accession>
<dbReference type="EMBL" id="MN990733">
    <property type="protein sequence ID" value="QIM10051.1"/>
    <property type="molecule type" value="Genomic_DNA"/>
</dbReference>
<evidence type="ECO:0000313" key="2">
    <source>
        <dbReference type="EMBL" id="QIM10051.1"/>
    </source>
</evidence>
<reference evidence="2" key="1">
    <citation type="journal article" date="2020" name="J. ISSAAS">
        <title>Lactobacilli and other gastrointestinal microbiota of Peromyscus leucopus, reservoir host for agents of Lyme disease and other zoonoses in North America.</title>
        <authorList>
            <person name="Milovic A."/>
            <person name="Bassam K."/>
            <person name="Shao H."/>
            <person name="Chatzistamou I."/>
            <person name="Tufts D.M."/>
            <person name="Diuk-Wasser M."/>
            <person name="Barbour A.G."/>
        </authorList>
    </citation>
    <scope>NUCLEOTIDE SEQUENCE</scope>
    <source>
        <strain evidence="2">LL70</strain>
    </source>
</reference>
<gene>
    <name evidence="2" type="ORF">Prevot485_1500</name>
</gene>
<dbReference type="PROSITE" id="PS51257">
    <property type="entry name" value="PROKAR_LIPOPROTEIN"/>
    <property type="match status" value="1"/>
</dbReference>
<organism evidence="2">
    <name type="scientific">uncultured Prevotella sp</name>
    <dbReference type="NCBI Taxonomy" id="159272"/>
    <lineage>
        <taxon>Bacteria</taxon>
        <taxon>Pseudomonadati</taxon>
        <taxon>Bacteroidota</taxon>
        <taxon>Bacteroidia</taxon>
        <taxon>Bacteroidales</taxon>
        <taxon>Prevotellaceae</taxon>
        <taxon>Prevotella</taxon>
        <taxon>environmental samples</taxon>
    </lineage>
</organism>
<proteinExistence type="predicted"/>
<dbReference type="AlphaFoldDB" id="A0A6G8F1U9"/>
<evidence type="ECO:0008006" key="3">
    <source>
        <dbReference type="Google" id="ProtNLM"/>
    </source>
</evidence>
<name>A0A6G8F1U9_9BACT</name>
<feature type="signal peptide" evidence="1">
    <location>
        <begin position="1"/>
        <end position="27"/>
    </location>
</feature>
<evidence type="ECO:0000256" key="1">
    <source>
        <dbReference type="SAM" id="SignalP"/>
    </source>
</evidence>